<dbReference type="PROSITE" id="PS50102">
    <property type="entry name" value="RRM"/>
    <property type="match status" value="4"/>
</dbReference>
<dbReference type="Gene3D" id="3.30.70.330">
    <property type="match status" value="4"/>
</dbReference>
<evidence type="ECO:0000259" key="7">
    <source>
        <dbReference type="PROSITE" id="PS50102"/>
    </source>
</evidence>
<evidence type="ECO:0000313" key="8">
    <source>
        <dbReference type="EMBL" id="CAK4032042.1"/>
    </source>
</evidence>
<dbReference type="AlphaFoldDB" id="A0AAI8Z418"/>
<feature type="region of interest" description="Disordered" evidence="6">
    <location>
        <begin position="657"/>
        <end position="745"/>
    </location>
</feature>
<comment type="caution">
    <text evidence="8">The sequence shown here is derived from an EMBL/GenBank/DDBJ whole genome shotgun (WGS) entry which is preliminary data.</text>
</comment>
<keyword evidence="3 5" id="KW-0694">RNA-binding</keyword>
<feature type="compositionally biased region" description="Polar residues" evidence="6">
    <location>
        <begin position="10"/>
        <end position="26"/>
    </location>
</feature>
<keyword evidence="9" id="KW-1185">Reference proteome</keyword>
<dbReference type="CDD" id="cd12676">
    <property type="entry name" value="RRM3_Nop4p"/>
    <property type="match status" value="1"/>
</dbReference>
<evidence type="ECO:0000256" key="5">
    <source>
        <dbReference type="PROSITE-ProRule" id="PRU00176"/>
    </source>
</evidence>
<dbReference type="InterPro" id="IPR000504">
    <property type="entry name" value="RRM_dom"/>
</dbReference>
<evidence type="ECO:0000256" key="2">
    <source>
        <dbReference type="ARBA" id="ARBA00022737"/>
    </source>
</evidence>
<keyword evidence="2" id="KW-0677">Repeat</keyword>
<feature type="domain" description="RRM" evidence="7">
    <location>
        <begin position="49"/>
        <end position="127"/>
    </location>
</feature>
<dbReference type="InterPro" id="IPR034808">
    <property type="entry name" value="Nop4p_RRM3"/>
</dbReference>
<evidence type="ECO:0000256" key="4">
    <source>
        <dbReference type="ARBA" id="ARBA00023242"/>
    </source>
</evidence>
<dbReference type="InterPro" id="IPR012677">
    <property type="entry name" value="Nucleotide-bd_a/b_plait_sf"/>
</dbReference>
<feature type="domain" description="RRM" evidence="7">
    <location>
        <begin position="494"/>
        <end position="640"/>
    </location>
</feature>
<comment type="subcellular location">
    <subcellularLocation>
        <location evidence="1">Nucleus</location>
    </subcellularLocation>
</comment>
<reference evidence="8" key="1">
    <citation type="submission" date="2023-11" db="EMBL/GenBank/DDBJ databases">
        <authorList>
            <person name="Alioto T."/>
            <person name="Alioto T."/>
            <person name="Gomez Garrido J."/>
        </authorList>
    </citation>
    <scope>NUCLEOTIDE SEQUENCE</scope>
</reference>
<dbReference type="InterPro" id="IPR035979">
    <property type="entry name" value="RBD_domain_sf"/>
</dbReference>
<feature type="compositionally biased region" description="Basic and acidic residues" evidence="6">
    <location>
        <begin position="670"/>
        <end position="725"/>
    </location>
</feature>
<dbReference type="InterPro" id="IPR051945">
    <property type="entry name" value="RRM_MRD1_RNA_proc_ribogen"/>
</dbReference>
<feature type="region of interest" description="Disordered" evidence="6">
    <location>
        <begin position="129"/>
        <end position="149"/>
    </location>
</feature>
<dbReference type="GO" id="GO:0003729">
    <property type="term" value="F:mRNA binding"/>
    <property type="evidence" value="ECO:0007669"/>
    <property type="project" value="TreeGrafter"/>
</dbReference>
<dbReference type="SUPFAM" id="SSF54928">
    <property type="entry name" value="RNA-binding domain, RBD"/>
    <property type="match status" value="3"/>
</dbReference>
<sequence>MGPARKKQRLSNGNAATVSDQDTLPANTASVDTAENTAEAQEKAVQQRRSLFVRSLPASTTSDSLTDLFSDSYPVKHAVAVVDPSTKECRGYGFVTFADAEDAARARRQFNGHALDGRKLRIEVAEPRHRNDDGEAAGHARKVQEEPHQPPKLIVRNLPWSIKRPEQLSKLFMSYGKVKQAYIPKKGPGLMAGFGFVIMRGKKNAEKAIEGVNGKEIDGRTVAVDWSVQKTVYEDMARDQQTVEDKKSGEDGVLTDDDKEEDGPDSDGESGSEDSERDSENQDEDGVNLDMQDEDEAQEEHHRPDDRSFTLFVRNLPFTCTDEDLEDHFTQFGSTRYARVVVDHETGRSKGTGFVCFYNQEDADACLRGAPVRLTNASQEKSSKDVKPVQPTHSILQNEYADPTGQYTMDGRVLQISRAVDKSEASRLTDEGAAHRTRRDNDKRRLYLLSEGTISSKSKLWEQLSPSEKAMREASAKQRKTLIESNPSLHLSLTRLSVRNIPRSVGSKELKELARQAVVGFATDVKEGVRQKLSSEELARGGEESQAAEKARKKSGKGLVKQAKVVFESTGGSKVSEDSGAGRSRGYGFIEYYTHRNALMGLRWLNGHAIGYQVKEGKGNLSREDIQDRKKRLIVEFAIENAQVVLRRKEAEQKARARSQAVQEGLATQDRADGKKFSNTKGRGEKPGSRKRKRDSDVQRSSKAAADRSDKPSRDSKKPVDEKLARRNQIIGKKRAMRARKKGSK</sequence>
<evidence type="ECO:0000256" key="3">
    <source>
        <dbReference type="ARBA" id="ARBA00022884"/>
    </source>
</evidence>
<feature type="domain" description="RRM" evidence="7">
    <location>
        <begin position="309"/>
        <end position="379"/>
    </location>
</feature>
<organism evidence="8 9">
    <name type="scientific">Lecanosticta acicola</name>
    <dbReference type="NCBI Taxonomy" id="111012"/>
    <lineage>
        <taxon>Eukaryota</taxon>
        <taxon>Fungi</taxon>
        <taxon>Dikarya</taxon>
        <taxon>Ascomycota</taxon>
        <taxon>Pezizomycotina</taxon>
        <taxon>Dothideomycetes</taxon>
        <taxon>Dothideomycetidae</taxon>
        <taxon>Mycosphaerellales</taxon>
        <taxon>Mycosphaerellaceae</taxon>
        <taxon>Lecanosticta</taxon>
    </lineage>
</organism>
<protein>
    <submittedName>
        <fullName evidence="8">Related to nucleolar fibrillarin NOP77 (RRM superfamily)</fullName>
    </submittedName>
</protein>
<name>A0AAI8Z418_9PEZI</name>
<evidence type="ECO:0000256" key="6">
    <source>
        <dbReference type="SAM" id="MobiDB-lite"/>
    </source>
</evidence>
<dbReference type="Proteomes" id="UP001296104">
    <property type="component" value="Unassembled WGS sequence"/>
</dbReference>
<dbReference type="PANTHER" id="PTHR48039">
    <property type="entry name" value="RNA-BINDING MOTIF PROTEIN 14B"/>
    <property type="match status" value="1"/>
</dbReference>
<gene>
    <name evidence="8" type="ORF">LECACI_7A007200</name>
</gene>
<feature type="region of interest" description="Disordered" evidence="6">
    <location>
        <begin position="536"/>
        <end position="555"/>
    </location>
</feature>
<dbReference type="GO" id="GO:0005730">
    <property type="term" value="C:nucleolus"/>
    <property type="evidence" value="ECO:0007669"/>
    <property type="project" value="TreeGrafter"/>
</dbReference>
<feature type="region of interest" description="Disordered" evidence="6">
    <location>
        <begin position="236"/>
        <end position="287"/>
    </location>
</feature>
<feature type="compositionally biased region" description="Acidic residues" evidence="6">
    <location>
        <begin position="253"/>
        <end position="287"/>
    </location>
</feature>
<feature type="compositionally biased region" description="Basic and acidic residues" evidence="6">
    <location>
        <begin position="536"/>
        <end position="550"/>
    </location>
</feature>
<evidence type="ECO:0000256" key="1">
    <source>
        <dbReference type="ARBA" id="ARBA00004123"/>
    </source>
</evidence>
<feature type="compositionally biased region" description="Basic and acidic residues" evidence="6">
    <location>
        <begin position="236"/>
        <end position="250"/>
    </location>
</feature>
<feature type="region of interest" description="Disordered" evidence="6">
    <location>
        <begin position="1"/>
        <end position="26"/>
    </location>
</feature>
<dbReference type="EMBL" id="CAVMBE010000057">
    <property type="protein sequence ID" value="CAK4032042.1"/>
    <property type="molecule type" value="Genomic_DNA"/>
</dbReference>
<dbReference type="PANTHER" id="PTHR48039:SF5">
    <property type="entry name" value="RNA-BINDING PROTEIN 28"/>
    <property type="match status" value="1"/>
</dbReference>
<keyword evidence="4" id="KW-0539">Nucleus</keyword>
<dbReference type="InterPro" id="IPR034809">
    <property type="entry name" value="Nop4_RRM4"/>
</dbReference>
<evidence type="ECO:0000313" key="9">
    <source>
        <dbReference type="Proteomes" id="UP001296104"/>
    </source>
</evidence>
<dbReference type="CDD" id="cd12677">
    <property type="entry name" value="RRM4_Nop4p"/>
    <property type="match status" value="1"/>
</dbReference>
<proteinExistence type="predicted"/>
<accession>A0AAI8Z418</accession>
<feature type="compositionally biased region" description="Basic residues" evidence="6">
    <location>
        <begin position="732"/>
        <end position="745"/>
    </location>
</feature>
<dbReference type="SMART" id="SM00360">
    <property type="entry name" value="RRM"/>
    <property type="match status" value="4"/>
</dbReference>
<feature type="domain" description="RRM" evidence="7">
    <location>
        <begin position="151"/>
        <end position="229"/>
    </location>
</feature>
<dbReference type="Pfam" id="PF00076">
    <property type="entry name" value="RRM_1"/>
    <property type="match status" value="3"/>
</dbReference>
<dbReference type="FunFam" id="3.30.70.330:FF:000406">
    <property type="entry name" value="Related to Nucleolar protein NOP4"/>
    <property type="match status" value="1"/>
</dbReference>